<evidence type="ECO:0000256" key="3">
    <source>
        <dbReference type="ARBA" id="ARBA00022741"/>
    </source>
</evidence>
<evidence type="ECO:0000313" key="8">
    <source>
        <dbReference type="Proteomes" id="UP001595765"/>
    </source>
</evidence>
<dbReference type="Pfam" id="PF00005">
    <property type="entry name" value="ABC_tran"/>
    <property type="match status" value="1"/>
</dbReference>
<dbReference type="SUPFAM" id="SSF52540">
    <property type="entry name" value="P-loop containing nucleoside triphosphate hydrolases"/>
    <property type="match status" value="1"/>
</dbReference>
<keyword evidence="5" id="KW-0812">Transmembrane</keyword>
<keyword evidence="2" id="KW-0813">Transport</keyword>
<keyword evidence="4 7" id="KW-0067">ATP-binding</keyword>
<organism evidence="7 8">
    <name type="scientific">Streptomyces polygonati</name>
    <dbReference type="NCBI Taxonomy" id="1617087"/>
    <lineage>
        <taxon>Bacteria</taxon>
        <taxon>Bacillati</taxon>
        <taxon>Actinomycetota</taxon>
        <taxon>Actinomycetes</taxon>
        <taxon>Kitasatosporales</taxon>
        <taxon>Streptomycetaceae</taxon>
        <taxon>Streptomyces</taxon>
    </lineage>
</organism>
<evidence type="ECO:0000259" key="6">
    <source>
        <dbReference type="PROSITE" id="PS50893"/>
    </source>
</evidence>
<proteinExistence type="inferred from homology"/>
<feature type="transmembrane region" description="Helical" evidence="5">
    <location>
        <begin position="485"/>
        <end position="503"/>
    </location>
</feature>
<feature type="transmembrane region" description="Helical" evidence="5">
    <location>
        <begin position="411"/>
        <end position="437"/>
    </location>
</feature>
<evidence type="ECO:0000256" key="1">
    <source>
        <dbReference type="ARBA" id="ARBA00005417"/>
    </source>
</evidence>
<comment type="similarity">
    <text evidence="1">Belongs to the ABC transporter superfamily.</text>
</comment>
<dbReference type="PANTHER" id="PTHR43335">
    <property type="entry name" value="ABC TRANSPORTER, ATP-BINDING PROTEIN"/>
    <property type="match status" value="1"/>
</dbReference>
<dbReference type="Gene3D" id="3.40.50.300">
    <property type="entry name" value="P-loop containing nucleotide triphosphate hydrolases"/>
    <property type="match status" value="1"/>
</dbReference>
<sequence>MIQAIGLTSAARRSRRNARPAVADLTFDIRPGEVAGLLGPAGSGKSTAVRLLLGVEAGRGFTLVDGCPLNDLPHPAREIGALLGDVSGHPRRTARGHLRMLCAAFGVPLSRADEMLHLVGLDAMARERLGAFSLSMDRRLGFAVALLARPRALILDDPARGLPPREAAWVHDLARKHAAAGGAVLLTGRDPRALARTADRVIALEEGRIVTDEPAEDFARTRLRPHVAVRSPYAERLAGLLADDGAEVVTGTGSRIAVFGSTCAAVGEAAYRHGILLHHLAEETGRDGWPAEPDIPQPARARKAPPARLIAHRTGPERPFGYELRRAFGIRTPWPAAAAALLGSALGAALMTRLGAVPTSSLRLVSGWATELPLPAAAIGAGGLGALSYGQEFMYPALAPGYGPEPRGPRLLAAKLVVSGAAALLLAVLATVLDIGMLRTVSGAARTFEPWAHPAALAAWAGLAVGCAWAGVLAAAVFRTTALGLAAVLAVPVIVVPAVRATLGGHATGELADAAGALWSVVTGVSQDGSAVSGALRFVGQPLFLALVLSLTGLVGAYAASALRGRRRGRRSTALRAGAAATLTGKKG</sequence>
<protein>
    <submittedName>
        <fullName evidence="7">ATP-binding cassette domain-containing protein</fullName>
    </submittedName>
</protein>
<feature type="transmembrane region" description="Helical" evidence="5">
    <location>
        <begin position="543"/>
        <end position="563"/>
    </location>
</feature>
<dbReference type="GO" id="GO:0005524">
    <property type="term" value="F:ATP binding"/>
    <property type="evidence" value="ECO:0007669"/>
    <property type="project" value="UniProtKB-KW"/>
</dbReference>
<keyword evidence="5" id="KW-0472">Membrane</keyword>
<reference evidence="8" key="1">
    <citation type="journal article" date="2019" name="Int. J. Syst. Evol. Microbiol.">
        <title>The Global Catalogue of Microorganisms (GCM) 10K type strain sequencing project: providing services to taxonomists for standard genome sequencing and annotation.</title>
        <authorList>
            <consortium name="The Broad Institute Genomics Platform"/>
            <consortium name="The Broad Institute Genome Sequencing Center for Infectious Disease"/>
            <person name="Wu L."/>
            <person name="Ma J."/>
        </authorList>
    </citation>
    <scope>NUCLEOTIDE SEQUENCE [LARGE SCALE GENOMIC DNA]</scope>
    <source>
        <strain evidence="8">CGMCC 4.7237</strain>
    </source>
</reference>
<keyword evidence="3" id="KW-0547">Nucleotide-binding</keyword>
<comment type="caution">
    <text evidence="7">The sequence shown here is derived from an EMBL/GenBank/DDBJ whole genome shotgun (WGS) entry which is preliminary data.</text>
</comment>
<dbReference type="SMART" id="SM00382">
    <property type="entry name" value="AAA"/>
    <property type="match status" value="1"/>
</dbReference>
<keyword evidence="5" id="KW-1133">Transmembrane helix</keyword>
<dbReference type="RefSeq" id="WP_386434359.1">
    <property type="nucleotide sequence ID" value="NZ_JBHSBB010000019.1"/>
</dbReference>
<dbReference type="PANTHER" id="PTHR43335:SF4">
    <property type="entry name" value="ABC TRANSPORTER, ATP-BINDING PROTEIN"/>
    <property type="match status" value="1"/>
</dbReference>
<dbReference type="Proteomes" id="UP001595765">
    <property type="component" value="Unassembled WGS sequence"/>
</dbReference>
<feature type="transmembrane region" description="Helical" evidence="5">
    <location>
        <begin position="334"/>
        <end position="352"/>
    </location>
</feature>
<name>A0ABV8HSS7_9ACTN</name>
<evidence type="ECO:0000256" key="2">
    <source>
        <dbReference type="ARBA" id="ARBA00022448"/>
    </source>
</evidence>
<feature type="domain" description="ABC transporter" evidence="6">
    <location>
        <begin position="2"/>
        <end position="231"/>
    </location>
</feature>
<gene>
    <name evidence="7" type="ORF">ACFO3J_26900</name>
</gene>
<keyword evidence="8" id="KW-1185">Reference proteome</keyword>
<dbReference type="EMBL" id="JBHSBB010000019">
    <property type="protein sequence ID" value="MFC4035073.1"/>
    <property type="molecule type" value="Genomic_DNA"/>
</dbReference>
<evidence type="ECO:0000256" key="5">
    <source>
        <dbReference type="SAM" id="Phobius"/>
    </source>
</evidence>
<evidence type="ECO:0000313" key="7">
    <source>
        <dbReference type="EMBL" id="MFC4035073.1"/>
    </source>
</evidence>
<dbReference type="InterPro" id="IPR003593">
    <property type="entry name" value="AAA+_ATPase"/>
</dbReference>
<dbReference type="InterPro" id="IPR027417">
    <property type="entry name" value="P-loop_NTPase"/>
</dbReference>
<feature type="transmembrane region" description="Helical" evidence="5">
    <location>
        <begin position="457"/>
        <end position="478"/>
    </location>
</feature>
<evidence type="ECO:0000256" key="4">
    <source>
        <dbReference type="ARBA" id="ARBA00022840"/>
    </source>
</evidence>
<accession>A0ABV8HSS7</accession>
<dbReference type="PROSITE" id="PS50893">
    <property type="entry name" value="ABC_TRANSPORTER_2"/>
    <property type="match status" value="1"/>
</dbReference>
<dbReference type="InterPro" id="IPR003439">
    <property type="entry name" value="ABC_transporter-like_ATP-bd"/>
</dbReference>